<comment type="caution">
    <text evidence="1">The sequence shown here is derived from an EMBL/GenBank/DDBJ whole genome shotgun (WGS) entry which is preliminary data.</text>
</comment>
<proteinExistence type="predicted"/>
<dbReference type="AlphaFoldDB" id="A3ZXT6"/>
<sequence length="67" mass="7940">MLRFWAFGPLPGEYAPLRLAGDENKRLILSERAKFVNWRRLHAVDCYLDPPIITRFEQLWPTRLAIT</sequence>
<dbReference type="EMBL" id="AANZ01000019">
    <property type="protein sequence ID" value="EAQ78640.1"/>
    <property type="molecule type" value="Genomic_DNA"/>
</dbReference>
<gene>
    <name evidence="1" type="ORF">DSM3645_07605</name>
</gene>
<dbReference type="STRING" id="314230.DSM3645_07605"/>
<organism evidence="1 2">
    <name type="scientific">Blastopirellula marina DSM 3645</name>
    <dbReference type="NCBI Taxonomy" id="314230"/>
    <lineage>
        <taxon>Bacteria</taxon>
        <taxon>Pseudomonadati</taxon>
        <taxon>Planctomycetota</taxon>
        <taxon>Planctomycetia</taxon>
        <taxon>Pirellulales</taxon>
        <taxon>Pirellulaceae</taxon>
        <taxon>Blastopirellula</taxon>
    </lineage>
</organism>
<dbReference type="Proteomes" id="UP000004358">
    <property type="component" value="Unassembled WGS sequence"/>
</dbReference>
<evidence type="ECO:0000313" key="1">
    <source>
        <dbReference type="EMBL" id="EAQ78640.1"/>
    </source>
</evidence>
<reference evidence="1 2" key="1">
    <citation type="submission" date="2006-02" db="EMBL/GenBank/DDBJ databases">
        <authorList>
            <person name="Amann R."/>
            <person name="Ferriera S."/>
            <person name="Johnson J."/>
            <person name="Kravitz S."/>
            <person name="Halpern A."/>
            <person name="Remington K."/>
            <person name="Beeson K."/>
            <person name="Tran B."/>
            <person name="Rogers Y.-H."/>
            <person name="Friedman R."/>
            <person name="Venter J.C."/>
        </authorList>
    </citation>
    <scope>NUCLEOTIDE SEQUENCE [LARGE SCALE GENOMIC DNA]</scope>
    <source>
        <strain evidence="1 2">DSM 3645</strain>
    </source>
</reference>
<dbReference type="HOGENOM" id="CLU_2803880_0_0_0"/>
<protein>
    <submittedName>
        <fullName evidence="1">Uncharacterized protein</fullName>
    </submittedName>
</protein>
<name>A3ZXT6_9BACT</name>
<accession>A3ZXT6</accession>
<evidence type="ECO:0000313" key="2">
    <source>
        <dbReference type="Proteomes" id="UP000004358"/>
    </source>
</evidence>